<evidence type="ECO:0000256" key="3">
    <source>
        <dbReference type="ARBA" id="ARBA00022801"/>
    </source>
</evidence>
<evidence type="ECO:0000256" key="1">
    <source>
        <dbReference type="ARBA" id="ARBA00022670"/>
    </source>
</evidence>
<proteinExistence type="predicted"/>
<dbReference type="PRINTS" id="PR00480">
    <property type="entry name" value="ASTACIN"/>
</dbReference>
<accession>A0A9P1D9C0</accession>
<dbReference type="EC" id="3.4.24.-" evidence="7"/>
<dbReference type="InterPro" id="IPR024079">
    <property type="entry name" value="MetalloPept_cat_dom_sf"/>
</dbReference>
<feature type="domain" description="Peptidase M12A" evidence="8">
    <location>
        <begin position="1"/>
        <end position="183"/>
    </location>
</feature>
<keyword evidence="4 6" id="KW-0862">Zinc</keyword>
<keyword evidence="2 6" id="KW-0479">Metal-binding</keyword>
<evidence type="ECO:0000313" key="9">
    <source>
        <dbReference type="EMBL" id="CAI4005565.1"/>
    </source>
</evidence>
<evidence type="ECO:0000256" key="7">
    <source>
        <dbReference type="RuleBase" id="RU361183"/>
    </source>
</evidence>
<comment type="cofactor">
    <cofactor evidence="6 7">
        <name>Zn(2+)</name>
        <dbReference type="ChEBI" id="CHEBI:29105"/>
    </cofactor>
    <text evidence="6 7">Binds 1 zinc ion per subunit.</text>
</comment>
<keyword evidence="3 6" id="KW-0378">Hydrolase</keyword>
<feature type="binding site" evidence="6">
    <location>
        <position position="75"/>
    </location>
    <ligand>
        <name>Zn(2+)</name>
        <dbReference type="ChEBI" id="CHEBI:29105"/>
        <note>catalytic</note>
    </ligand>
</feature>
<dbReference type="SUPFAM" id="SSF55486">
    <property type="entry name" value="Metalloproteases ('zincins'), catalytic domain"/>
    <property type="match status" value="1"/>
</dbReference>
<dbReference type="GO" id="GO:0006508">
    <property type="term" value="P:proteolysis"/>
    <property type="evidence" value="ECO:0007669"/>
    <property type="project" value="UniProtKB-KW"/>
</dbReference>
<reference evidence="9" key="1">
    <citation type="submission" date="2022-10" db="EMBL/GenBank/DDBJ databases">
        <authorList>
            <person name="Chen Y."/>
            <person name="Dougan E. K."/>
            <person name="Chan C."/>
            <person name="Rhodes N."/>
            <person name="Thang M."/>
        </authorList>
    </citation>
    <scope>NUCLEOTIDE SEQUENCE</scope>
</reference>
<keyword evidence="5 6" id="KW-0482">Metalloprotease</keyword>
<feature type="active site" evidence="6">
    <location>
        <position position="72"/>
    </location>
</feature>
<dbReference type="GO" id="GO:0004222">
    <property type="term" value="F:metalloendopeptidase activity"/>
    <property type="evidence" value="ECO:0007669"/>
    <property type="project" value="UniProtKB-UniRule"/>
</dbReference>
<sequence>MGKVRQELPGIEFINVGYKGPDACNTHPAIYIQSSNTGCWADIGMSIEDFTGNQKLNLGVPGCTDCGTAIHELLHSMGMAHEQSRPDRDTFVEIKWDNIMSSMYSQFAKDPHADTSVDYDIMSIMHDGRFHWSNNGKETIVVKEAGYRLYTDDPGQHHRYAIGQHIMMTQNDVRQLAKMYNCTSNTICGTGRTDVRNVNNGAPSASIKGQTDIFHGYQSVSYVTAAAFSLVASSLACCCFCSFSISQSKNEDSRSLLCP</sequence>
<organism evidence="9">
    <name type="scientific">Cladocopium goreaui</name>
    <dbReference type="NCBI Taxonomy" id="2562237"/>
    <lineage>
        <taxon>Eukaryota</taxon>
        <taxon>Sar</taxon>
        <taxon>Alveolata</taxon>
        <taxon>Dinophyceae</taxon>
        <taxon>Suessiales</taxon>
        <taxon>Symbiodiniaceae</taxon>
        <taxon>Cladocopium</taxon>
    </lineage>
</organism>
<dbReference type="PROSITE" id="PS51864">
    <property type="entry name" value="ASTACIN"/>
    <property type="match status" value="1"/>
</dbReference>
<gene>
    <name evidence="9" type="ORF">C1SCF055_LOCUS31277</name>
</gene>
<evidence type="ECO:0000313" key="11">
    <source>
        <dbReference type="Proteomes" id="UP001152797"/>
    </source>
</evidence>
<evidence type="ECO:0000259" key="8">
    <source>
        <dbReference type="PROSITE" id="PS51864"/>
    </source>
</evidence>
<keyword evidence="11" id="KW-1185">Reference proteome</keyword>
<evidence type="ECO:0000313" key="10">
    <source>
        <dbReference type="EMBL" id="CAL1158940.1"/>
    </source>
</evidence>
<evidence type="ECO:0000256" key="6">
    <source>
        <dbReference type="PROSITE-ProRule" id="PRU01211"/>
    </source>
</evidence>
<dbReference type="SMART" id="SM00235">
    <property type="entry name" value="ZnMc"/>
    <property type="match status" value="1"/>
</dbReference>
<dbReference type="EMBL" id="CAMXCT020003648">
    <property type="protein sequence ID" value="CAL1158940.1"/>
    <property type="molecule type" value="Genomic_DNA"/>
</dbReference>
<dbReference type="EMBL" id="CAMXCT030003648">
    <property type="protein sequence ID" value="CAL4792877.1"/>
    <property type="molecule type" value="Genomic_DNA"/>
</dbReference>
<comment type="caution">
    <text evidence="6">Lacks conserved residue(s) required for the propagation of feature annotation.</text>
</comment>
<dbReference type="PANTHER" id="PTHR10127">
    <property type="entry name" value="DISCOIDIN, CUB, EGF, LAMININ , AND ZINC METALLOPROTEASE DOMAIN CONTAINING"/>
    <property type="match status" value="1"/>
</dbReference>
<evidence type="ECO:0000256" key="4">
    <source>
        <dbReference type="ARBA" id="ARBA00022833"/>
    </source>
</evidence>
<dbReference type="PANTHER" id="PTHR10127:SF780">
    <property type="entry name" value="METALLOENDOPEPTIDASE"/>
    <property type="match status" value="1"/>
</dbReference>
<evidence type="ECO:0000256" key="2">
    <source>
        <dbReference type="ARBA" id="ARBA00022723"/>
    </source>
</evidence>
<dbReference type="Pfam" id="PF01400">
    <property type="entry name" value="Astacin"/>
    <property type="match status" value="1"/>
</dbReference>
<comment type="caution">
    <text evidence="9">The sequence shown here is derived from an EMBL/GenBank/DDBJ whole genome shotgun (WGS) entry which is preliminary data.</text>
</comment>
<name>A0A9P1D9C0_9DINO</name>
<dbReference type="Proteomes" id="UP001152797">
    <property type="component" value="Unassembled WGS sequence"/>
</dbReference>
<evidence type="ECO:0000256" key="5">
    <source>
        <dbReference type="ARBA" id="ARBA00023049"/>
    </source>
</evidence>
<reference evidence="10" key="2">
    <citation type="submission" date="2024-04" db="EMBL/GenBank/DDBJ databases">
        <authorList>
            <person name="Chen Y."/>
            <person name="Shah S."/>
            <person name="Dougan E. K."/>
            <person name="Thang M."/>
            <person name="Chan C."/>
        </authorList>
    </citation>
    <scope>NUCLEOTIDE SEQUENCE [LARGE SCALE GENOMIC DNA]</scope>
</reference>
<dbReference type="Gene3D" id="3.40.390.10">
    <property type="entry name" value="Collagenase (Catalytic Domain)"/>
    <property type="match status" value="1"/>
</dbReference>
<feature type="binding site" evidence="6">
    <location>
        <position position="71"/>
    </location>
    <ligand>
        <name>Zn(2+)</name>
        <dbReference type="ChEBI" id="CHEBI:29105"/>
        <note>catalytic</note>
    </ligand>
</feature>
<keyword evidence="1 6" id="KW-0645">Protease</keyword>
<dbReference type="InterPro" id="IPR006026">
    <property type="entry name" value="Peptidase_Metallo"/>
</dbReference>
<feature type="binding site" evidence="6">
    <location>
        <position position="81"/>
    </location>
    <ligand>
        <name>Zn(2+)</name>
        <dbReference type="ChEBI" id="CHEBI:29105"/>
        <note>catalytic</note>
    </ligand>
</feature>
<dbReference type="OrthoDB" id="407804at2759"/>
<dbReference type="InterPro" id="IPR001506">
    <property type="entry name" value="Peptidase_M12A"/>
</dbReference>
<dbReference type="AlphaFoldDB" id="A0A9P1D9C0"/>
<dbReference type="GO" id="GO:0008270">
    <property type="term" value="F:zinc ion binding"/>
    <property type="evidence" value="ECO:0007669"/>
    <property type="project" value="UniProtKB-UniRule"/>
</dbReference>
<protein>
    <recommendedName>
        <fullName evidence="7">Metalloendopeptidase</fullName>
        <ecNumber evidence="7">3.4.24.-</ecNumber>
    </recommendedName>
</protein>
<dbReference type="EMBL" id="CAMXCT010003648">
    <property type="protein sequence ID" value="CAI4005565.1"/>
    <property type="molecule type" value="Genomic_DNA"/>
</dbReference>